<proteinExistence type="inferred from homology"/>
<dbReference type="AlphaFoldDB" id="A0A182FU61"/>
<dbReference type="EnsemblMetazoa" id="AALB010096-RA">
    <property type="protein sequence ID" value="AALB010096-PA"/>
    <property type="gene ID" value="AALB010096"/>
</dbReference>
<name>A0A182FU61_ANOAL</name>
<organism evidence="14 15">
    <name type="scientific">Anopheles albimanus</name>
    <name type="common">New world malaria mosquito</name>
    <dbReference type="NCBI Taxonomy" id="7167"/>
    <lineage>
        <taxon>Eukaryota</taxon>
        <taxon>Metazoa</taxon>
        <taxon>Ecdysozoa</taxon>
        <taxon>Arthropoda</taxon>
        <taxon>Hexapoda</taxon>
        <taxon>Insecta</taxon>
        <taxon>Pterygota</taxon>
        <taxon>Neoptera</taxon>
        <taxon>Endopterygota</taxon>
        <taxon>Diptera</taxon>
        <taxon>Nematocera</taxon>
        <taxon>Culicoidea</taxon>
        <taxon>Culicidae</taxon>
        <taxon>Anophelinae</taxon>
        <taxon>Anopheles</taxon>
    </lineage>
</organism>
<evidence type="ECO:0000313" key="14">
    <source>
        <dbReference type="EnsemblMetazoa" id="AALB010096-PA"/>
    </source>
</evidence>
<feature type="domain" description="Orn/DAP/Arg decarboxylase 2 N-terminal" evidence="12">
    <location>
        <begin position="38"/>
        <end position="273"/>
    </location>
</feature>
<evidence type="ECO:0000256" key="9">
    <source>
        <dbReference type="ARBA" id="ARBA00046672"/>
    </source>
</evidence>
<dbReference type="SUPFAM" id="SSF54364">
    <property type="entry name" value="Translation initiation factor IF3, N-terminal domain"/>
    <property type="match status" value="1"/>
</dbReference>
<dbReference type="Gene3D" id="3.20.20.10">
    <property type="entry name" value="Alanine racemase"/>
    <property type="match status" value="1"/>
</dbReference>
<dbReference type="InterPro" id="IPR036788">
    <property type="entry name" value="T_IF-3_C_sf"/>
</dbReference>
<evidence type="ECO:0000256" key="6">
    <source>
        <dbReference type="ARBA" id="ARBA00034115"/>
    </source>
</evidence>
<dbReference type="InterPro" id="IPR022657">
    <property type="entry name" value="De-COase2_CS"/>
</dbReference>
<dbReference type="PRINTS" id="PR01182">
    <property type="entry name" value="ORNDCRBXLASE"/>
</dbReference>
<reference evidence="14 15" key="1">
    <citation type="journal article" date="2017" name="G3 (Bethesda)">
        <title>The Physical Genome Mapping of Anopheles albimanus Corrected Scaffold Misassemblies and Identified Interarm Rearrangements in Genus Anopheles.</title>
        <authorList>
            <person name="Artemov G.N."/>
            <person name="Peery A.N."/>
            <person name="Jiang X."/>
            <person name="Tu Z."/>
            <person name="Stegniy V.N."/>
            <person name="Sharakhova M.V."/>
            <person name="Sharakhov I.V."/>
        </authorList>
    </citation>
    <scope>NUCLEOTIDE SEQUENCE [LARGE SCALE GENOMIC DNA]</scope>
    <source>
        <strain evidence="14 15">ALBI9_A</strain>
    </source>
</reference>
<dbReference type="Proteomes" id="UP000069272">
    <property type="component" value="Chromosome 3R"/>
</dbReference>
<evidence type="ECO:0000259" key="12">
    <source>
        <dbReference type="Pfam" id="PF02784"/>
    </source>
</evidence>
<comment type="pathway">
    <text evidence="6">Amine and polyamine biosynthesis; putrescine biosynthesis via L-ornithine pathway; putrescine from L-ornithine: step 1/1.</text>
</comment>
<dbReference type="GO" id="GO:0004586">
    <property type="term" value="F:ornithine decarboxylase activity"/>
    <property type="evidence" value="ECO:0007669"/>
    <property type="project" value="UniProtKB-EC"/>
</dbReference>
<dbReference type="CDD" id="cd00622">
    <property type="entry name" value="PLPDE_III_ODC"/>
    <property type="match status" value="1"/>
</dbReference>
<dbReference type="GO" id="GO:0033387">
    <property type="term" value="P:putrescine biosynthetic process from arginine, via ornithine"/>
    <property type="evidence" value="ECO:0007669"/>
    <property type="project" value="TreeGrafter"/>
</dbReference>
<comment type="subunit">
    <text evidence="9">Homodimer. Only the dimer is catalytically active, as the active sites are constructed of residues from both monomers.</text>
</comment>
<accession>A0A182FU61</accession>
<dbReference type="InterPro" id="IPR009006">
    <property type="entry name" value="Ala_racemase/Decarboxylase_C"/>
</dbReference>
<evidence type="ECO:0000256" key="1">
    <source>
        <dbReference type="ARBA" id="ARBA00001933"/>
    </source>
</evidence>
<keyword evidence="4" id="KW-0620">Polyamine biosynthesis</keyword>
<evidence type="ECO:0000256" key="2">
    <source>
        <dbReference type="ARBA" id="ARBA00008872"/>
    </source>
</evidence>
<dbReference type="SUPFAM" id="SSF55200">
    <property type="entry name" value="Translation initiation factor IF3, C-terminal domain"/>
    <property type="match status" value="1"/>
</dbReference>
<evidence type="ECO:0000256" key="3">
    <source>
        <dbReference type="ARBA" id="ARBA00022898"/>
    </source>
</evidence>
<feature type="active site" description="Proton donor" evidence="11">
    <location>
        <position position="344"/>
    </location>
</feature>
<dbReference type="InterPro" id="IPR036787">
    <property type="entry name" value="T_IF-3_N_sf"/>
</dbReference>
<dbReference type="VEuPathDB" id="VectorBase:AALB20_036794"/>
<dbReference type="InterPro" id="IPR019814">
    <property type="entry name" value="Translation_initiation_fac_3_N"/>
</dbReference>
<dbReference type="VEuPathDB" id="VectorBase:AALB010096"/>
<dbReference type="Pfam" id="PF05198">
    <property type="entry name" value="IF3_N"/>
    <property type="match status" value="1"/>
</dbReference>
<dbReference type="PROSITE" id="PS00878">
    <property type="entry name" value="ODR_DC_2_1"/>
    <property type="match status" value="1"/>
</dbReference>
<feature type="domain" description="Translation initiation factor 3 N-terminal" evidence="13">
    <location>
        <begin position="467"/>
        <end position="531"/>
    </location>
</feature>
<dbReference type="GO" id="GO:0005737">
    <property type="term" value="C:cytoplasm"/>
    <property type="evidence" value="ECO:0007669"/>
    <property type="project" value="TreeGrafter"/>
</dbReference>
<comment type="cofactor">
    <cofactor evidence="1 11">
        <name>pyridoxal 5'-phosphate</name>
        <dbReference type="ChEBI" id="CHEBI:597326"/>
    </cofactor>
</comment>
<dbReference type="InterPro" id="IPR022653">
    <property type="entry name" value="De-COase2_pyr-phos_BS"/>
</dbReference>
<comment type="catalytic activity">
    <reaction evidence="10">
        <text>L-ornithine + H(+) = putrescine + CO2</text>
        <dbReference type="Rhea" id="RHEA:22964"/>
        <dbReference type="ChEBI" id="CHEBI:15378"/>
        <dbReference type="ChEBI" id="CHEBI:16526"/>
        <dbReference type="ChEBI" id="CHEBI:46911"/>
        <dbReference type="ChEBI" id="CHEBI:326268"/>
        <dbReference type="EC" id="4.1.1.17"/>
    </reaction>
</comment>
<evidence type="ECO:0000256" key="7">
    <source>
        <dbReference type="ARBA" id="ARBA00034138"/>
    </source>
</evidence>
<dbReference type="STRING" id="7167.A0A182FU61"/>
<dbReference type="Pfam" id="PF02784">
    <property type="entry name" value="Orn_Arg_deC_N"/>
    <property type="match status" value="1"/>
</dbReference>
<evidence type="ECO:0000259" key="13">
    <source>
        <dbReference type="Pfam" id="PF05198"/>
    </source>
</evidence>
<dbReference type="FunFam" id="3.30.110.10:FF:000006">
    <property type="entry name" value="Probable translation initiation factor, mitochondrial"/>
    <property type="match status" value="1"/>
</dbReference>
<keyword evidence="15" id="KW-1185">Reference proteome</keyword>
<evidence type="ECO:0000256" key="4">
    <source>
        <dbReference type="ARBA" id="ARBA00023115"/>
    </source>
</evidence>
<comment type="function">
    <text evidence="8">Catalyzes the first and rate-limiting step of polyamine biosynthesis that converts ornithine into putrescine, which is the precursor for the polyamines, spermidine and spermine. Polyamines are essential for cell proliferation and are implicated in cellular processes, ranging from DNA replication to apoptosis.</text>
</comment>
<dbReference type="Gene3D" id="2.40.37.10">
    <property type="entry name" value="Lyase, Ornithine Decarboxylase, Chain A, domain 1"/>
    <property type="match status" value="1"/>
</dbReference>
<dbReference type="GO" id="GO:0003743">
    <property type="term" value="F:translation initiation factor activity"/>
    <property type="evidence" value="ECO:0007669"/>
    <property type="project" value="InterPro"/>
</dbReference>
<dbReference type="PRINTS" id="PR01179">
    <property type="entry name" value="ODADCRBXLASE"/>
</dbReference>
<comment type="similarity">
    <text evidence="2">Belongs to the Orn/Lys/Arg decarboxylase class-II family.</text>
</comment>
<feature type="modified residue" description="N6-(pyridoxal phosphate)lysine" evidence="11">
    <location>
        <position position="62"/>
    </location>
</feature>
<dbReference type="EC" id="4.1.1.17" evidence="7"/>
<dbReference type="PROSITE" id="PS00879">
    <property type="entry name" value="ODR_DC_2_2"/>
    <property type="match status" value="1"/>
</dbReference>
<evidence type="ECO:0000256" key="10">
    <source>
        <dbReference type="ARBA" id="ARBA00049127"/>
    </source>
</evidence>
<dbReference type="InterPro" id="IPR000183">
    <property type="entry name" value="Orn/DAP/Arg_de-COase"/>
</dbReference>
<dbReference type="PANTHER" id="PTHR11482:SF6">
    <property type="entry name" value="ORNITHINE DECARBOXYLASE 1-RELATED"/>
    <property type="match status" value="1"/>
</dbReference>
<dbReference type="SUPFAM" id="SSF50621">
    <property type="entry name" value="Alanine racemase C-terminal domain-like"/>
    <property type="match status" value="1"/>
</dbReference>
<dbReference type="InterPro" id="IPR002433">
    <property type="entry name" value="Orn_de-COase"/>
</dbReference>
<dbReference type="Gene3D" id="3.30.110.10">
    <property type="entry name" value="Translation initiation factor 3 (IF-3), C-terminal domain"/>
    <property type="match status" value="1"/>
</dbReference>
<dbReference type="FunFam" id="3.20.20.10:FF:000005">
    <property type="entry name" value="Ornithine decarboxylase"/>
    <property type="match status" value="1"/>
</dbReference>
<dbReference type="SUPFAM" id="SSF51419">
    <property type="entry name" value="PLP-binding barrel"/>
    <property type="match status" value="1"/>
</dbReference>
<keyword evidence="5" id="KW-0456">Lyase</keyword>
<dbReference type="PANTHER" id="PTHR11482">
    <property type="entry name" value="ARGININE/DIAMINOPIMELATE/ORNITHINE DECARBOXYLASE"/>
    <property type="match status" value="1"/>
</dbReference>
<evidence type="ECO:0000313" key="15">
    <source>
        <dbReference type="Proteomes" id="UP000069272"/>
    </source>
</evidence>
<reference evidence="14" key="2">
    <citation type="submission" date="2022-08" db="UniProtKB">
        <authorList>
            <consortium name="EnsemblMetazoa"/>
        </authorList>
    </citation>
    <scope>IDENTIFICATION</scope>
    <source>
        <strain evidence="14">STECLA/ALBI9_A</strain>
    </source>
</reference>
<dbReference type="InterPro" id="IPR022644">
    <property type="entry name" value="De-COase2_N"/>
</dbReference>
<dbReference type="InterPro" id="IPR029066">
    <property type="entry name" value="PLP-binding_barrel"/>
</dbReference>
<evidence type="ECO:0000256" key="5">
    <source>
        <dbReference type="ARBA" id="ARBA00023239"/>
    </source>
</evidence>
<evidence type="ECO:0000256" key="8">
    <source>
        <dbReference type="ARBA" id="ARBA00037173"/>
    </source>
</evidence>
<keyword evidence="3 11" id="KW-0663">Pyridoxal phosphate</keyword>
<evidence type="ECO:0000256" key="11">
    <source>
        <dbReference type="PIRSR" id="PIRSR600183-50"/>
    </source>
</evidence>
<dbReference type="Gene3D" id="3.10.20.80">
    <property type="entry name" value="Translation initiation factor 3 (IF-3), N-terminal domain"/>
    <property type="match status" value="1"/>
</dbReference>
<protein>
    <recommendedName>
        <fullName evidence="7">ornithine decarboxylase</fullName>
        <ecNumber evidence="7">4.1.1.17</ecNumber>
    </recommendedName>
</protein>
<sequence>MDAGYILIDENSSVEKLSKVIAQHGMLQGRGPVNLLNLDDVVQKHHNWRQKLPSVVPFYAVKCNNHPAILQLLVALGCGFDCASQCELQTILGLGVAPEKIIYANPAKTKDSILYARKMGVRRMTFDSVDELGKIAQLYPEAELVLRIRYDAREAVLPLGRKFGCDPDREALPLLRCAKRHQLSVIGVSFHVGCGSRDAECYYWAIRKAIEIFDSASELGMQMHLLDIGGGYPGGNDRIFDDHVHFINKALSEQIVQQRRNIEVIAEPGRYCVESAVTALVNVLAKSYDRNDAGEIVRVRYYLDDGLYDSFDWCDELAIPEVQEHRSSDSSPLVPSVLYGRTMCDNDIIAKEILLPEHEVDDCLVFPNRGAYGMALGRGYNGFSTPLIKICLTRATLDYLCFGPCVYQAAFTRATIVRSCLPTVSLSDAARFSTKATKLDGAGGNESGRKGAGAESSGSGARKAKTSPKVTLIGQDESISIVNLEEATKISNRRNLKLVKVSDLDSKTQRPVYRLMTGAEYLTEELKRREEKKKSKQDAAVKGDKLLTISARIAEHDLTSKIQNVQKWLTKSYEVRVVVTGDGAGSKAKQEDIAQRFETNVKECGKIVQKRARDNDLRFNILPVAAGSAASSANATPGTGTGKQKALLETKGTNNPLAGGGDAQALRGIHYQASGLLA</sequence>